<feature type="compositionally biased region" description="Basic and acidic residues" evidence="1">
    <location>
        <begin position="207"/>
        <end position="217"/>
    </location>
</feature>
<feature type="compositionally biased region" description="Acidic residues" evidence="1">
    <location>
        <begin position="182"/>
        <end position="191"/>
    </location>
</feature>
<proteinExistence type="predicted"/>
<name>A0A4V3XJ22_9APHY</name>
<comment type="caution">
    <text evidence="2">The sequence shown here is derived from an EMBL/GenBank/DDBJ whole genome shotgun (WGS) entry which is preliminary data.</text>
</comment>
<dbReference type="Proteomes" id="UP000308730">
    <property type="component" value="Unassembled WGS sequence"/>
</dbReference>
<dbReference type="AlphaFoldDB" id="A0A4V3XJ22"/>
<feature type="compositionally biased region" description="Pro residues" evidence="1">
    <location>
        <begin position="19"/>
        <end position="28"/>
    </location>
</feature>
<evidence type="ECO:0000256" key="1">
    <source>
        <dbReference type="SAM" id="MobiDB-lite"/>
    </source>
</evidence>
<feature type="region of interest" description="Disordered" evidence="1">
    <location>
        <begin position="1"/>
        <end position="254"/>
    </location>
</feature>
<accession>A0A4V3XJ22</accession>
<dbReference type="EMBL" id="SGPM01000048">
    <property type="protein sequence ID" value="THH31393.1"/>
    <property type="molecule type" value="Genomic_DNA"/>
</dbReference>
<keyword evidence="3" id="KW-1185">Reference proteome</keyword>
<feature type="compositionally biased region" description="Basic residues" evidence="1">
    <location>
        <begin position="1"/>
        <end position="11"/>
    </location>
</feature>
<protein>
    <submittedName>
        <fullName evidence="2">Uncharacterized protein</fullName>
    </submittedName>
</protein>
<gene>
    <name evidence="2" type="ORF">EUX98_g2772</name>
</gene>
<organism evidence="2 3">
    <name type="scientific">Antrodiella citrinella</name>
    <dbReference type="NCBI Taxonomy" id="2447956"/>
    <lineage>
        <taxon>Eukaryota</taxon>
        <taxon>Fungi</taxon>
        <taxon>Dikarya</taxon>
        <taxon>Basidiomycota</taxon>
        <taxon>Agaricomycotina</taxon>
        <taxon>Agaricomycetes</taxon>
        <taxon>Polyporales</taxon>
        <taxon>Steccherinaceae</taxon>
        <taxon>Antrodiella</taxon>
    </lineage>
</organism>
<sequence>MPARPRGKKPLKVQQVPATAPPPPTPTPKRPRAATTSLSTAPAPKKKQISGLPSIEDDEIDAHIMADHIGFPSPFDNTFSDSLPGADPAATEVMSPPPRAHNTRAGNASRRPGKEAGVAPRTAQEVHAKAQVKKSTKEKKSEAKIQVQQDQDRTEVRGNAKIAEILNRQDEDDVEERRYLSEMEEDGSDDVDVNHTSQSRREKPKKKTEAEKRKDNTARVWSAIDIARHGTLSSQNDPSSSKKASKPSRKNLFH</sequence>
<feature type="compositionally biased region" description="Basic residues" evidence="1">
    <location>
        <begin position="243"/>
        <end position="254"/>
    </location>
</feature>
<reference evidence="2 3" key="1">
    <citation type="submission" date="2019-02" db="EMBL/GenBank/DDBJ databases">
        <title>Genome sequencing of the rare red list fungi Antrodiella citrinella (Flaviporus citrinellus).</title>
        <authorList>
            <person name="Buettner E."/>
            <person name="Kellner H."/>
        </authorList>
    </citation>
    <scope>NUCLEOTIDE SEQUENCE [LARGE SCALE GENOMIC DNA]</scope>
    <source>
        <strain evidence="2 3">DSM 108506</strain>
    </source>
</reference>
<feature type="compositionally biased region" description="Low complexity" evidence="1">
    <location>
        <begin position="33"/>
        <end position="43"/>
    </location>
</feature>
<evidence type="ECO:0000313" key="3">
    <source>
        <dbReference type="Proteomes" id="UP000308730"/>
    </source>
</evidence>
<evidence type="ECO:0000313" key="2">
    <source>
        <dbReference type="EMBL" id="THH31393.1"/>
    </source>
</evidence>